<comment type="caution">
    <text evidence="2">The sequence shown here is derived from an EMBL/GenBank/DDBJ whole genome shotgun (WGS) entry which is preliminary data.</text>
</comment>
<evidence type="ECO:0000313" key="2">
    <source>
        <dbReference type="EMBL" id="NOU74242.1"/>
    </source>
</evidence>
<feature type="region of interest" description="Disordered" evidence="1">
    <location>
        <begin position="18"/>
        <end position="39"/>
    </location>
</feature>
<name>A0ABX1Y077_9BACL</name>
<dbReference type="Proteomes" id="UP000616779">
    <property type="component" value="Unassembled WGS sequence"/>
</dbReference>
<gene>
    <name evidence="2" type="ORF">GC098_23065</name>
</gene>
<proteinExistence type="predicted"/>
<feature type="compositionally biased region" description="Basic and acidic residues" evidence="1">
    <location>
        <begin position="20"/>
        <end position="35"/>
    </location>
</feature>
<reference evidence="2 3" key="1">
    <citation type="submission" date="2019-10" db="EMBL/GenBank/DDBJ databases">
        <title>Description of Paenibacillus terrestris sp. nov.</title>
        <authorList>
            <person name="Carlier A."/>
            <person name="Qi S."/>
        </authorList>
    </citation>
    <scope>NUCLEOTIDE SEQUENCE [LARGE SCALE GENOMIC DNA]</scope>
    <source>
        <strain evidence="2 3">LMG 31458</strain>
    </source>
</reference>
<dbReference type="EMBL" id="WHOA01000153">
    <property type="protein sequence ID" value="NOU74242.1"/>
    <property type="molecule type" value="Genomic_DNA"/>
</dbReference>
<evidence type="ECO:0000256" key="1">
    <source>
        <dbReference type="SAM" id="MobiDB-lite"/>
    </source>
</evidence>
<sequence length="102" mass="12108">MLNAELISQNRQVNQFLNQEKQKRKEPSHKIKDMKFPVTPEQRAELRKRAVKAKNETESNTRILLQALQQYKLNPDAFPRLEYQDTGVYMHAKPTLFYFGEN</sequence>
<protein>
    <submittedName>
        <fullName evidence="2">Uncharacterized protein</fullName>
    </submittedName>
</protein>
<organism evidence="2 3">
    <name type="scientific">Paenibacillus phytorum</name>
    <dbReference type="NCBI Taxonomy" id="2654977"/>
    <lineage>
        <taxon>Bacteria</taxon>
        <taxon>Bacillati</taxon>
        <taxon>Bacillota</taxon>
        <taxon>Bacilli</taxon>
        <taxon>Bacillales</taxon>
        <taxon>Paenibacillaceae</taxon>
        <taxon>Paenibacillus</taxon>
    </lineage>
</organism>
<evidence type="ECO:0000313" key="3">
    <source>
        <dbReference type="Proteomes" id="UP000616779"/>
    </source>
</evidence>
<keyword evidence="3" id="KW-1185">Reference proteome</keyword>
<accession>A0ABX1Y077</accession>